<name>A0A326U9T2_THEHA</name>
<evidence type="ECO:0000313" key="2">
    <source>
        <dbReference type="Proteomes" id="UP000248806"/>
    </source>
</evidence>
<dbReference type="AlphaFoldDB" id="A0A326U9T2"/>
<dbReference type="EMBL" id="QKUF01000005">
    <property type="protein sequence ID" value="PZW31943.1"/>
    <property type="molecule type" value="Genomic_DNA"/>
</dbReference>
<organism evidence="1 2">
    <name type="scientific">Thermosporothrix hazakensis</name>
    <dbReference type="NCBI Taxonomy" id="644383"/>
    <lineage>
        <taxon>Bacteria</taxon>
        <taxon>Bacillati</taxon>
        <taxon>Chloroflexota</taxon>
        <taxon>Ktedonobacteria</taxon>
        <taxon>Ktedonobacterales</taxon>
        <taxon>Thermosporotrichaceae</taxon>
        <taxon>Thermosporothrix</taxon>
    </lineage>
</organism>
<gene>
    <name evidence="1" type="ORF">EI42_01968</name>
</gene>
<evidence type="ECO:0000313" key="1">
    <source>
        <dbReference type="EMBL" id="PZW31943.1"/>
    </source>
</evidence>
<dbReference type="InterPro" id="IPR027635">
    <property type="entry name" value="Lantibiotic2_lead_pep_dom"/>
</dbReference>
<dbReference type="RefSeq" id="WP_111321320.1">
    <property type="nucleotide sequence ID" value="NZ_BIFX01000001.1"/>
</dbReference>
<proteinExistence type="predicted"/>
<dbReference type="GO" id="GO:0042742">
    <property type="term" value="P:defense response to bacterium"/>
    <property type="evidence" value="ECO:0007669"/>
    <property type="project" value="InterPro"/>
</dbReference>
<dbReference type="OrthoDB" id="896929at2"/>
<dbReference type="Proteomes" id="UP000248806">
    <property type="component" value="Unassembled WGS sequence"/>
</dbReference>
<dbReference type="NCBIfam" id="TIGR03898">
    <property type="entry name" value="lanti_MRSA_kill"/>
    <property type="match status" value="1"/>
</dbReference>
<protein>
    <submittedName>
        <fullName evidence="1">Mersacidin/lichenicidin family type 2 lantibiotic</fullName>
    </submittedName>
</protein>
<reference evidence="1 2" key="1">
    <citation type="submission" date="2018-06" db="EMBL/GenBank/DDBJ databases">
        <title>Genomic Encyclopedia of Archaeal and Bacterial Type Strains, Phase II (KMG-II): from individual species to whole genera.</title>
        <authorList>
            <person name="Goeker M."/>
        </authorList>
    </citation>
    <scope>NUCLEOTIDE SEQUENCE [LARGE SCALE GENOMIC DNA]</scope>
    <source>
        <strain evidence="1 2">ATCC BAA-1881</strain>
    </source>
</reference>
<sequence length="76" mass="8538">MTTEMIVQAWKDDTFLTELSGEEQAKLPANPAGDIQLEELHRLLQGNGSQLHHLDYTVTTCLSLCHRGLPNMLNTF</sequence>
<accession>A0A326U9T2</accession>
<keyword evidence="2" id="KW-1185">Reference proteome</keyword>
<comment type="caution">
    <text evidence="1">The sequence shown here is derived from an EMBL/GenBank/DDBJ whole genome shotgun (WGS) entry which is preliminary data.</text>
</comment>